<reference evidence="1 2" key="1">
    <citation type="submission" date="2020-03" db="EMBL/GenBank/DDBJ databases">
        <authorList>
            <person name="Kim M.K."/>
        </authorList>
    </citation>
    <scope>NUCLEOTIDE SEQUENCE [LARGE SCALE GENOMIC DNA]</scope>
    <source>
        <strain evidence="1 2">BT328</strain>
    </source>
</reference>
<name>A0A6G9ASU4_9BACT</name>
<organism evidence="1 2">
    <name type="scientific">Spirosoma aureum</name>
    <dbReference type="NCBI Taxonomy" id="2692134"/>
    <lineage>
        <taxon>Bacteria</taxon>
        <taxon>Pseudomonadati</taxon>
        <taxon>Bacteroidota</taxon>
        <taxon>Cytophagia</taxon>
        <taxon>Cytophagales</taxon>
        <taxon>Cytophagaceae</taxon>
        <taxon>Spirosoma</taxon>
    </lineage>
</organism>
<evidence type="ECO:0008006" key="3">
    <source>
        <dbReference type="Google" id="ProtNLM"/>
    </source>
</evidence>
<gene>
    <name evidence="1" type="ORF">G8759_24010</name>
</gene>
<protein>
    <recommendedName>
        <fullName evidence="3">YCII-related domain-containing protein</fullName>
    </recommendedName>
</protein>
<dbReference type="RefSeq" id="WP_167213735.1">
    <property type="nucleotide sequence ID" value="NZ_CP050063.1"/>
</dbReference>
<dbReference type="SUPFAM" id="SSF54909">
    <property type="entry name" value="Dimeric alpha+beta barrel"/>
    <property type="match status" value="1"/>
</dbReference>
<keyword evidence="2" id="KW-1185">Reference proteome</keyword>
<evidence type="ECO:0000313" key="1">
    <source>
        <dbReference type="EMBL" id="QIP15480.1"/>
    </source>
</evidence>
<dbReference type="InterPro" id="IPR011008">
    <property type="entry name" value="Dimeric_a/b-barrel"/>
</dbReference>
<proteinExistence type="predicted"/>
<evidence type="ECO:0000313" key="2">
    <source>
        <dbReference type="Proteomes" id="UP000501802"/>
    </source>
</evidence>
<dbReference type="Proteomes" id="UP000501802">
    <property type="component" value="Chromosome"/>
</dbReference>
<dbReference type="AlphaFoldDB" id="A0A6G9ASU4"/>
<accession>A0A6G9ASU4</accession>
<dbReference type="Gene3D" id="3.30.70.1060">
    <property type="entry name" value="Dimeric alpha+beta barrel"/>
    <property type="match status" value="1"/>
</dbReference>
<sequence>MNEYVFLVRFGANATLAPEQRRINTEKWGKLIQLWTEQGYFVGSSLITQAGFVLSGSDRKVDQGFIADTDFRVVSIIRIAVSSIDEAVELARACPVLDYGGTVEVREVQPRPVLATT</sequence>
<dbReference type="KEGG" id="spib:G8759_24010"/>
<dbReference type="EMBL" id="CP050063">
    <property type="protein sequence ID" value="QIP15480.1"/>
    <property type="molecule type" value="Genomic_DNA"/>
</dbReference>